<dbReference type="GO" id="GO:0019568">
    <property type="term" value="P:arabinose catabolic process"/>
    <property type="evidence" value="ECO:0007669"/>
    <property type="project" value="UniProtKB-ARBA"/>
</dbReference>
<feature type="binding site" evidence="6">
    <location>
        <position position="114"/>
    </location>
    <ligand>
        <name>substrate</name>
    </ligand>
</feature>
<evidence type="ECO:0000256" key="3">
    <source>
        <dbReference type="ARBA" id="ARBA00022490"/>
    </source>
</evidence>
<evidence type="ECO:0000256" key="4">
    <source>
        <dbReference type="ARBA" id="ARBA00023002"/>
    </source>
</evidence>
<dbReference type="FunFam" id="3.20.20.100:FF:000018">
    <property type="entry name" value="Glycerol dehydrogenase Gcy1"/>
    <property type="match status" value="1"/>
</dbReference>
<dbReference type="GO" id="GO:0042180">
    <property type="term" value="P:ketone metabolic process"/>
    <property type="evidence" value="ECO:0007669"/>
    <property type="project" value="UniProtKB-ARBA"/>
</dbReference>
<protein>
    <submittedName>
        <fullName evidence="9">GCY</fullName>
    </submittedName>
</protein>
<dbReference type="InterPro" id="IPR036812">
    <property type="entry name" value="NAD(P)_OxRdtase_dom_sf"/>
</dbReference>
<keyword evidence="10" id="KW-1185">Reference proteome</keyword>
<sequence length="301" mass="33565">MAPSTQLTSSSLTFTLNTGDKIPAVGLGTWRAQPNKVSQAVETALRAGYRHIDTALAYGNEREVGIGIRASGVPRDQIWVTSKLRNNWHKYVHEGLQTSLDNIGLDYVDLYLIHWPCSRDAENPATYYRDWDFVDTWREMQKLVGEGKVRNIGVSNFGITQLEKLLNSPSTKIVPAVNQIELHPCNPSPKLVAYNTSKGIHTEGYSCLGSTGSILSYNKELTKIANEKGKTPQQVLLKWGLQKGWSVVPKSVTPARVESNVQLDGWKLTDDEMKALDGIQERFKVVSDTFLPVQVFFGDDE</sequence>
<dbReference type="GO" id="GO:0042843">
    <property type="term" value="P:D-xylose catabolic process"/>
    <property type="evidence" value="ECO:0007669"/>
    <property type="project" value="UniProtKB-ARBA"/>
</dbReference>
<dbReference type="InterPro" id="IPR023210">
    <property type="entry name" value="NADP_OxRdtase_dom"/>
</dbReference>
<dbReference type="PANTHER" id="PTHR11732">
    <property type="entry name" value="ALDO/KETO REDUCTASE"/>
    <property type="match status" value="1"/>
</dbReference>
<dbReference type="Gene3D" id="3.20.20.100">
    <property type="entry name" value="NADP-dependent oxidoreductase domain"/>
    <property type="match status" value="1"/>
</dbReference>
<dbReference type="Proteomes" id="UP000554235">
    <property type="component" value="Unassembled WGS sequence"/>
</dbReference>
<dbReference type="GO" id="GO:0033554">
    <property type="term" value="P:cellular response to stress"/>
    <property type="evidence" value="ECO:0007669"/>
    <property type="project" value="UniProtKB-ARBA"/>
</dbReference>
<dbReference type="GO" id="GO:0005737">
    <property type="term" value="C:cytoplasm"/>
    <property type="evidence" value="ECO:0007669"/>
    <property type="project" value="UniProtKB-SubCell"/>
</dbReference>
<evidence type="ECO:0000256" key="5">
    <source>
        <dbReference type="PIRSR" id="PIRSR000097-1"/>
    </source>
</evidence>
<dbReference type="SUPFAM" id="SSF51430">
    <property type="entry name" value="NAD(P)-linked oxidoreductase"/>
    <property type="match status" value="1"/>
</dbReference>
<dbReference type="Pfam" id="PF00248">
    <property type="entry name" value="Aldo_ket_red"/>
    <property type="match status" value="1"/>
</dbReference>
<dbReference type="PRINTS" id="PR00069">
    <property type="entry name" value="ALDKETRDTASE"/>
</dbReference>
<evidence type="ECO:0000313" key="9">
    <source>
        <dbReference type="EMBL" id="KAF4473105.1"/>
    </source>
</evidence>
<evidence type="ECO:0000313" key="10">
    <source>
        <dbReference type="Proteomes" id="UP000554235"/>
    </source>
</evidence>
<evidence type="ECO:0000256" key="1">
    <source>
        <dbReference type="ARBA" id="ARBA00004496"/>
    </source>
</evidence>
<evidence type="ECO:0000256" key="6">
    <source>
        <dbReference type="PIRSR" id="PIRSR000097-2"/>
    </source>
</evidence>
<reference evidence="9 10" key="1">
    <citation type="submission" date="2020-01" db="EMBL/GenBank/DDBJ databases">
        <title>Identification and distribution of gene clusters putatively required for synthesis of sphingolipid metabolism inhibitors in phylogenetically diverse species of the filamentous fungus Fusarium.</title>
        <authorList>
            <person name="Kim H.-S."/>
            <person name="Busman M."/>
            <person name="Brown D.W."/>
            <person name="Divon H."/>
            <person name="Uhlig S."/>
            <person name="Proctor R.H."/>
        </authorList>
    </citation>
    <scope>NUCLEOTIDE SEQUENCE [LARGE SCALE GENOMIC DNA]</scope>
    <source>
        <strain evidence="9 10">NRRL 20459</strain>
    </source>
</reference>
<comment type="subcellular location">
    <subcellularLocation>
        <location evidence="1">Cytoplasm</location>
    </subcellularLocation>
</comment>
<name>A0A8H4LRE2_9HYPO</name>
<keyword evidence="3" id="KW-0963">Cytoplasm</keyword>
<feature type="active site" description="Proton donor" evidence="5">
    <location>
        <position position="58"/>
    </location>
</feature>
<dbReference type="InterPro" id="IPR018170">
    <property type="entry name" value="Aldo/ket_reductase_CS"/>
</dbReference>
<feature type="domain" description="NADP-dependent oxidoreductase" evidence="8">
    <location>
        <begin position="25"/>
        <end position="280"/>
    </location>
</feature>
<comment type="similarity">
    <text evidence="2">Belongs to the aldo/keto reductase family.</text>
</comment>
<dbReference type="AlphaFoldDB" id="A0A8H4LRE2"/>
<dbReference type="PIRSF" id="PIRSF000097">
    <property type="entry name" value="AKR"/>
    <property type="match status" value="1"/>
</dbReference>
<proteinExistence type="inferred from homology"/>
<comment type="caution">
    <text evidence="9">The sequence shown here is derived from an EMBL/GenBank/DDBJ whole genome shotgun (WGS) entry which is preliminary data.</text>
</comment>
<organism evidence="9 10">
    <name type="scientific">Fusarium albosuccineum</name>
    <dbReference type="NCBI Taxonomy" id="1237068"/>
    <lineage>
        <taxon>Eukaryota</taxon>
        <taxon>Fungi</taxon>
        <taxon>Dikarya</taxon>
        <taxon>Ascomycota</taxon>
        <taxon>Pezizomycotina</taxon>
        <taxon>Sordariomycetes</taxon>
        <taxon>Hypocreomycetidae</taxon>
        <taxon>Hypocreales</taxon>
        <taxon>Nectriaceae</taxon>
        <taxon>Fusarium</taxon>
        <taxon>Fusarium decemcellulare species complex</taxon>
    </lineage>
</organism>
<accession>A0A8H4LRE2</accession>
<evidence type="ECO:0000259" key="8">
    <source>
        <dbReference type="Pfam" id="PF00248"/>
    </source>
</evidence>
<feature type="site" description="Lowers pKa of active site Tyr" evidence="7">
    <location>
        <position position="83"/>
    </location>
</feature>
<dbReference type="GO" id="GO:0004032">
    <property type="term" value="F:aldose reductase (NADPH) activity"/>
    <property type="evidence" value="ECO:0007669"/>
    <property type="project" value="UniProtKB-ARBA"/>
</dbReference>
<gene>
    <name evidence="9" type="ORF">FALBO_6</name>
</gene>
<dbReference type="OrthoDB" id="416253at2759"/>
<dbReference type="PROSITE" id="PS00798">
    <property type="entry name" value="ALDOKETO_REDUCTASE_1"/>
    <property type="match status" value="1"/>
</dbReference>
<dbReference type="PROSITE" id="PS00062">
    <property type="entry name" value="ALDOKETO_REDUCTASE_2"/>
    <property type="match status" value="1"/>
</dbReference>
<dbReference type="GO" id="GO:0006066">
    <property type="term" value="P:alcohol metabolic process"/>
    <property type="evidence" value="ECO:0007669"/>
    <property type="project" value="UniProtKB-ARBA"/>
</dbReference>
<evidence type="ECO:0000256" key="2">
    <source>
        <dbReference type="ARBA" id="ARBA00007905"/>
    </source>
</evidence>
<evidence type="ECO:0000256" key="7">
    <source>
        <dbReference type="PIRSR" id="PIRSR000097-3"/>
    </source>
</evidence>
<keyword evidence="4" id="KW-0560">Oxidoreductase</keyword>
<dbReference type="EMBL" id="JAADYS010000001">
    <property type="protein sequence ID" value="KAF4473105.1"/>
    <property type="molecule type" value="Genomic_DNA"/>
</dbReference>
<dbReference type="InterPro" id="IPR020471">
    <property type="entry name" value="AKR"/>
</dbReference>